<dbReference type="NCBIfam" id="TIGR01643">
    <property type="entry name" value="YD_repeat_2x"/>
    <property type="match status" value="1"/>
</dbReference>
<reference evidence="3 4" key="1">
    <citation type="submission" date="2023-10" db="EMBL/GenBank/DDBJ databases">
        <title>Rubellicoccus peritrichatus gen. nov., sp. nov., isolated from an algae of coral reef tank.</title>
        <authorList>
            <person name="Luo J."/>
        </authorList>
    </citation>
    <scope>NUCLEOTIDE SEQUENCE [LARGE SCALE GENOMIC DNA]</scope>
    <source>
        <strain evidence="3 4">CR14</strain>
    </source>
</reference>
<accession>A0AAQ3L9Z2</accession>
<evidence type="ECO:0000313" key="3">
    <source>
        <dbReference type="EMBL" id="WOO40075.1"/>
    </source>
</evidence>
<evidence type="ECO:0000256" key="1">
    <source>
        <dbReference type="SAM" id="MobiDB-lite"/>
    </source>
</evidence>
<keyword evidence="2" id="KW-0732">Signal</keyword>
<dbReference type="InterPro" id="IPR031325">
    <property type="entry name" value="RHS_repeat"/>
</dbReference>
<evidence type="ECO:0000313" key="4">
    <source>
        <dbReference type="Proteomes" id="UP001304300"/>
    </source>
</evidence>
<dbReference type="RefSeq" id="WP_317832175.1">
    <property type="nucleotide sequence ID" value="NZ_CP136920.1"/>
</dbReference>
<dbReference type="Gene3D" id="2.180.10.10">
    <property type="entry name" value="RHS repeat-associated core"/>
    <property type="match status" value="3"/>
</dbReference>
<dbReference type="PANTHER" id="PTHR32305">
    <property type="match status" value="1"/>
</dbReference>
<dbReference type="KEGG" id="puo:RZN69_15735"/>
<name>A0AAQ3L9Z2_9BACT</name>
<sequence length="1945" mass="212130">MNLSFWRCALAAVICPILLASPNAWSQSSWTSFLTEIAEQRVLPPARGPAPAVIYPSNDYNSWLEYFGHQDAAVGQNPVWPALQQTWSGPFDAVELSNIANLDLASIAELDPRLSAIGFAPGAVNVHNAEFTLEETLATEGDLPLVLRYSSYARGQTVVGNGWTHSLNWRMFPSKDGDVAIIRTGWGTIVEMPWADLSAASWSYTDTSGNTWRFNEASGLLEELTTSSAPSQTYTFTWSVAEYAITGAHPRSNDRTAITMVARDYRLESVAISGGDTLYQFIYDSNGDGVEDANDDGRLTEVQDLAGVALATFFYDDFGPGRSSRGDLEAIEYQGAPKKHFSYYQETIQTQTNQLLYADPNNQWDFSLYYNSTNFEYGEAGFGWIHNFDAKLTPAVDGSGDWLLVLGAGSAQTIPASSVTVDGDDATYTESSSLVWTFDTTTNLLKQLNIDSSVPTILEFIWSAAPMPVMANLDPSVASGAQVVANEYKLQAIRVDGINALDFSYDVDGRLVGIDPADGSIADIQLEYDGTFSDGMGYLMSIESPVGETINQFYYHDGLLVDDAADEPTYKSSTTYHRLLKTYETEEGATVTNAYYNYTDSVPDIWGDSAHSPYIVPNALVSQRRTNASGGQDTLGFEYGNNSATVDRTSSSQMLPTFKFTTTNGPLSDQITNMLRVSLDLGDGVQQNALTSVTFNGNTGKIDSETLINGAVVTHGANYSELSFDDGQAHVILFDGAGGVEGLYQGVAKASYSIGDLQFLQSDLQWATPSVTTPLALENLPDILTNAAGESLVFVYNGLGLPVRVEEPGPNGSLLVHYFQYDHAGRLTQYSAPDGATTLFRYDSLNRLTARIEGSGSLEQRTIAYEYNALGDITSIRFLDPSGFVIAANYYGYDEFGRLETINWDDLGPIEGLSPSRQYEYNGAVTTIYEASSEGASRILFTETQVDSAGTQNVNGDFIDVVHHLAGLTDGVIVRLHASDRQMDRITYPLADGNNAYVHFHSVDNSGNVTVYQSIPYASATAAPASWWSVPANVAEQYTIDAEGRLLELANNRGESFVLTYNSVRQLDNVQWDAGAFVESDLDDLQTLRAAYAPVPEISLSGFERQFVDKNSGATVAELISSFTTNEDSSAHLNSLMDRAGRTIALDYDAAGRINRIEPDFVNGASKLTFNALGQLTHRISPSSFEETTINNAVGLLEKYEALVSGAFLSSEFEMMIDESARLKEVSGDDVEAIEVSVGRNRLDAIVSTAFGAELTSLYDARGFLHSETLGELELHYQFSPFGELFSLEVKDQGDASGAKIEYAYNEAGYLANVTYPDDEAVSLTYGTYVDGADTLPQVTFSAAADTFVWKYDQQGRVRYYQQTNVGQFCRFTYDEIGRLTKLEIDESDLSIANGDIARTIDYVYVGGRVSSIDDTALAGAIDYSYDDVASGGVTLAYPTGETQEFSNDLYGRLISVAFQDAQSSALSEYMYSRDVSGKPTAENYIGFGNVVFNCEWSMNDAAPASFQSELFAAVRASLPEDLIGLPFNPLTGQWSQDEWNLTTKSTLREVRDLPILEQAGYSIALGNVTEHDLSPGAASDLVYNQAGRLTEAHFGDDYYEFIYDCLGRIIERHYYSNATFQGGEAYLYIGARIFAAYEILSDQSIGAVLHQYVHAPTGVPAFGRDDEGPTRLATINDAGVAEYYQYDGWGNVRRVIGAGQALPSSQFKYALNGAPIPVPAGETELVSEQPYRWRGWAYLESVDLYYNGQSFYSPKLRRNIGEAYASRSLRMASATNPLAQLPYGMLDPFTPPEAARSQVNAFTPILDGAFTAPLDSASIPRPLSSHHANVLAAPDTDHDLIEDWAEMLLGASPSVADTDGDGLNDGLELRLALSYDNPEFQLSLTESDSDDDGLNDGFEIAYGLDPTDDDTDTAASPNGDGITYQMLHDGVDPVELRIHTAGRP</sequence>
<dbReference type="InterPro" id="IPR006530">
    <property type="entry name" value="YD"/>
</dbReference>
<gene>
    <name evidence="3" type="ORF">RZN69_15735</name>
</gene>
<organism evidence="3 4">
    <name type="scientific">Rubellicoccus peritrichatus</name>
    <dbReference type="NCBI Taxonomy" id="3080537"/>
    <lineage>
        <taxon>Bacteria</taxon>
        <taxon>Pseudomonadati</taxon>
        <taxon>Verrucomicrobiota</taxon>
        <taxon>Opitutia</taxon>
        <taxon>Puniceicoccales</taxon>
        <taxon>Cerasicoccaceae</taxon>
        <taxon>Rubellicoccus</taxon>
    </lineage>
</organism>
<dbReference type="InterPro" id="IPR050708">
    <property type="entry name" value="T6SS_VgrG/RHS"/>
</dbReference>
<proteinExistence type="predicted"/>
<feature type="signal peptide" evidence="2">
    <location>
        <begin position="1"/>
        <end position="26"/>
    </location>
</feature>
<feature type="region of interest" description="Disordered" evidence="1">
    <location>
        <begin position="1885"/>
        <end position="1912"/>
    </location>
</feature>
<evidence type="ECO:0000256" key="2">
    <source>
        <dbReference type="SAM" id="SignalP"/>
    </source>
</evidence>
<dbReference type="PANTHER" id="PTHR32305:SF15">
    <property type="entry name" value="PROTEIN RHSA-RELATED"/>
    <property type="match status" value="1"/>
</dbReference>
<keyword evidence="4" id="KW-1185">Reference proteome</keyword>
<dbReference type="Pfam" id="PF05593">
    <property type="entry name" value="RHS_repeat"/>
    <property type="match status" value="1"/>
</dbReference>
<feature type="chain" id="PRO_5042976331" evidence="2">
    <location>
        <begin position="27"/>
        <end position="1945"/>
    </location>
</feature>
<dbReference type="Proteomes" id="UP001304300">
    <property type="component" value="Chromosome"/>
</dbReference>
<dbReference type="EMBL" id="CP136920">
    <property type="protein sequence ID" value="WOO40075.1"/>
    <property type="molecule type" value="Genomic_DNA"/>
</dbReference>
<protein>
    <submittedName>
        <fullName evidence="3">Uncharacterized protein</fullName>
    </submittedName>
</protein>